<evidence type="ECO:0000313" key="3">
    <source>
        <dbReference type="EMBL" id="KAK1416412.1"/>
    </source>
</evidence>
<comment type="caution">
    <text evidence="3">The sequence shown here is derived from an EMBL/GenBank/DDBJ whole genome shotgun (WGS) entry which is preliminary data.</text>
</comment>
<gene>
    <name evidence="3" type="ORF">QVD17_32203</name>
</gene>
<evidence type="ECO:0000256" key="2">
    <source>
        <dbReference type="SAM" id="SignalP"/>
    </source>
</evidence>
<keyword evidence="2" id="KW-0732">Signal</keyword>
<feature type="region of interest" description="Disordered" evidence="1">
    <location>
        <begin position="42"/>
        <end position="97"/>
    </location>
</feature>
<feature type="chain" id="PRO_5042218511" evidence="2">
    <location>
        <begin position="32"/>
        <end position="97"/>
    </location>
</feature>
<evidence type="ECO:0000313" key="4">
    <source>
        <dbReference type="Proteomes" id="UP001229421"/>
    </source>
</evidence>
<name>A0AAD8K978_TARER</name>
<evidence type="ECO:0000256" key="1">
    <source>
        <dbReference type="SAM" id="MobiDB-lite"/>
    </source>
</evidence>
<feature type="signal peptide" evidence="2">
    <location>
        <begin position="1"/>
        <end position="31"/>
    </location>
</feature>
<dbReference type="AlphaFoldDB" id="A0AAD8K978"/>
<accession>A0AAD8K978</accession>
<reference evidence="3" key="1">
    <citation type="journal article" date="2023" name="bioRxiv">
        <title>Improved chromosome-level genome assembly for marigold (Tagetes erecta).</title>
        <authorList>
            <person name="Jiang F."/>
            <person name="Yuan L."/>
            <person name="Wang S."/>
            <person name="Wang H."/>
            <person name="Xu D."/>
            <person name="Wang A."/>
            <person name="Fan W."/>
        </authorList>
    </citation>
    <scope>NUCLEOTIDE SEQUENCE</scope>
    <source>
        <strain evidence="3">WSJ</strain>
        <tissue evidence="3">Leaf</tissue>
    </source>
</reference>
<organism evidence="3 4">
    <name type="scientific">Tagetes erecta</name>
    <name type="common">African marigold</name>
    <dbReference type="NCBI Taxonomy" id="13708"/>
    <lineage>
        <taxon>Eukaryota</taxon>
        <taxon>Viridiplantae</taxon>
        <taxon>Streptophyta</taxon>
        <taxon>Embryophyta</taxon>
        <taxon>Tracheophyta</taxon>
        <taxon>Spermatophyta</taxon>
        <taxon>Magnoliopsida</taxon>
        <taxon>eudicotyledons</taxon>
        <taxon>Gunneridae</taxon>
        <taxon>Pentapetalae</taxon>
        <taxon>asterids</taxon>
        <taxon>campanulids</taxon>
        <taxon>Asterales</taxon>
        <taxon>Asteraceae</taxon>
        <taxon>Asteroideae</taxon>
        <taxon>Heliantheae alliance</taxon>
        <taxon>Tageteae</taxon>
        <taxon>Tagetes</taxon>
    </lineage>
</organism>
<feature type="compositionally biased region" description="Gly residues" evidence="1">
    <location>
        <begin position="48"/>
        <end position="58"/>
    </location>
</feature>
<sequence length="97" mass="9865">MASILRGGLAFALILLIIVSTTFQTISVAEARHNHVRKLASDCPIQQDGGGCGGGGGSKSKSKSKSKPKPPGGPAPGSSSCKNSCCKRDKMGQCVCC</sequence>
<dbReference type="EMBL" id="JAUHHV010000008">
    <property type="protein sequence ID" value="KAK1416412.1"/>
    <property type="molecule type" value="Genomic_DNA"/>
</dbReference>
<dbReference type="Proteomes" id="UP001229421">
    <property type="component" value="Unassembled WGS sequence"/>
</dbReference>
<keyword evidence="4" id="KW-1185">Reference proteome</keyword>
<protein>
    <submittedName>
        <fullName evidence="3">Uncharacterized protein</fullName>
    </submittedName>
</protein>
<proteinExistence type="predicted"/>